<gene>
    <name evidence="2" type="ORF">B0T21DRAFT_362221</name>
</gene>
<protein>
    <recommendedName>
        <fullName evidence="4">Secreted protein</fullName>
    </recommendedName>
</protein>
<evidence type="ECO:0000313" key="3">
    <source>
        <dbReference type="Proteomes" id="UP001172159"/>
    </source>
</evidence>
<proteinExistence type="predicted"/>
<evidence type="ECO:0008006" key="4">
    <source>
        <dbReference type="Google" id="ProtNLM"/>
    </source>
</evidence>
<keyword evidence="3" id="KW-1185">Reference proteome</keyword>
<dbReference type="Proteomes" id="UP001172159">
    <property type="component" value="Unassembled WGS sequence"/>
</dbReference>
<reference evidence="2" key="1">
    <citation type="submission" date="2023-06" db="EMBL/GenBank/DDBJ databases">
        <title>Genome-scale phylogeny and comparative genomics of the fungal order Sordariales.</title>
        <authorList>
            <consortium name="Lawrence Berkeley National Laboratory"/>
            <person name="Hensen N."/>
            <person name="Bonometti L."/>
            <person name="Westerberg I."/>
            <person name="Brannstrom I.O."/>
            <person name="Guillou S."/>
            <person name="Cros-Aarteil S."/>
            <person name="Calhoun S."/>
            <person name="Haridas S."/>
            <person name="Kuo A."/>
            <person name="Mondo S."/>
            <person name="Pangilinan J."/>
            <person name="Riley R."/>
            <person name="Labutti K."/>
            <person name="Andreopoulos B."/>
            <person name="Lipzen A."/>
            <person name="Chen C."/>
            <person name="Yanf M."/>
            <person name="Daum C."/>
            <person name="Ng V."/>
            <person name="Clum A."/>
            <person name="Steindorff A."/>
            <person name="Ohm R."/>
            <person name="Martin F."/>
            <person name="Silar P."/>
            <person name="Natvig D."/>
            <person name="Lalanne C."/>
            <person name="Gautier V."/>
            <person name="Ament-Velasquez S.L."/>
            <person name="Kruys A."/>
            <person name="Hutchinson M.I."/>
            <person name="Powell A.J."/>
            <person name="Barry K."/>
            <person name="Miller A.N."/>
            <person name="Grigoriev I.V."/>
            <person name="Debuchy R."/>
            <person name="Gladieux P."/>
            <person name="Thoren M.H."/>
            <person name="Johannesson H."/>
        </authorList>
    </citation>
    <scope>NUCLEOTIDE SEQUENCE</scope>
    <source>
        <strain evidence="2">CBS 540.89</strain>
    </source>
</reference>
<dbReference type="AlphaFoldDB" id="A0AA40BS16"/>
<organism evidence="2 3">
    <name type="scientific">Apiosordaria backusii</name>
    <dbReference type="NCBI Taxonomy" id="314023"/>
    <lineage>
        <taxon>Eukaryota</taxon>
        <taxon>Fungi</taxon>
        <taxon>Dikarya</taxon>
        <taxon>Ascomycota</taxon>
        <taxon>Pezizomycotina</taxon>
        <taxon>Sordariomycetes</taxon>
        <taxon>Sordariomycetidae</taxon>
        <taxon>Sordariales</taxon>
        <taxon>Lasiosphaeriaceae</taxon>
        <taxon>Apiosordaria</taxon>
    </lineage>
</organism>
<accession>A0AA40BS16</accession>
<feature type="signal peptide" evidence="1">
    <location>
        <begin position="1"/>
        <end position="18"/>
    </location>
</feature>
<sequence>MLLISWLALGSMLRVLQGPRVHMRLSPLLAPLDTSVYWICEIERRASIRYFGPEDVWNLSYCGKCGLKQAKASKISKIDTVRVELKIALIRYIPLKS</sequence>
<feature type="chain" id="PRO_5041251387" description="Secreted protein" evidence="1">
    <location>
        <begin position="19"/>
        <end position="97"/>
    </location>
</feature>
<comment type="caution">
    <text evidence="2">The sequence shown here is derived from an EMBL/GenBank/DDBJ whole genome shotgun (WGS) entry which is preliminary data.</text>
</comment>
<keyword evidence="1" id="KW-0732">Signal</keyword>
<evidence type="ECO:0000313" key="2">
    <source>
        <dbReference type="EMBL" id="KAK0739230.1"/>
    </source>
</evidence>
<dbReference type="EMBL" id="JAUKTV010000004">
    <property type="protein sequence ID" value="KAK0739230.1"/>
    <property type="molecule type" value="Genomic_DNA"/>
</dbReference>
<evidence type="ECO:0000256" key="1">
    <source>
        <dbReference type="SAM" id="SignalP"/>
    </source>
</evidence>
<name>A0AA40BS16_9PEZI</name>